<evidence type="ECO:0000313" key="5">
    <source>
        <dbReference type="EMBL" id="WAR16435.1"/>
    </source>
</evidence>
<feature type="domain" description="EGF-like" evidence="4">
    <location>
        <begin position="262"/>
        <end position="292"/>
    </location>
</feature>
<feature type="chain" id="PRO_5045189964" evidence="3">
    <location>
        <begin position="20"/>
        <end position="674"/>
    </location>
</feature>
<dbReference type="EMBL" id="CP111021">
    <property type="protein sequence ID" value="WAR16435.1"/>
    <property type="molecule type" value="Genomic_DNA"/>
</dbReference>
<dbReference type="InterPro" id="IPR009030">
    <property type="entry name" value="Growth_fac_rcpt_cys_sf"/>
</dbReference>
<feature type="domain" description="EGF-like" evidence="4">
    <location>
        <begin position="587"/>
        <end position="629"/>
    </location>
</feature>
<evidence type="ECO:0000313" key="6">
    <source>
        <dbReference type="Proteomes" id="UP001164746"/>
    </source>
</evidence>
<evidence type="ECO:0000256" key="2">
    <source>
        <dbReference type="SAM" id="Phobius"/>
    </source>
</evidence>
<gene>
    <name evidence="5" type="ORF">MAR_031029</name>
</gene>
<name>A0ABY7F3V0_MYAAR</name>
<accession>A0ABY7F3V0</accession>
<feature type="signal peptide" evidence="3">
    <location>
        <begin position="1"/>
        <end position="19"/>
    </location>
</feature>
<dbReference type="InterPro" id="IPR000742">
    <property type="entry name" value="EGF"/>
</dbReference>
<feature type="domain" description="EGF-like" evidence="4">
    <location>
        <begin position="62"/>
        <end position="90"/>
    </location>
</feature>
<evidence type="ECO:0000256" key="1">
    <source>
        <dbReference type="ARBA" id="ARBA00022536"/>
    </source>
</evidence>
<evidence type="ECO:0000256" key="3">
    <source>
        <dbReference type="SAM" id="SignalP"/>
    </source>
</evidence>
<feature type="domain" description="EGF-like" evidence="4">
    <location>
        <begin position="357"/>
        <end position="388"/>
    </location>
</feature>
<feature type="transmembrane region" description="Helical" evidence="2">
    <location>
        <begin position="642"/>
        <end position="668"/>
    </location>
</feature>
<dbReference type="Proteomes" id="UP001164746">
    <property type="component" value="Chromosome 10"/>
</dbReference>
<feature type="domain" description="EGF-like" evidence="4">
    <location>
        <begin position="523"/>
        <end position="551"/>
    </location>
</feature>
<feature type="domain" description="EGF-like" evidence="4">
    <location>
        <begin position="490"/>
        <end position="521"/>
    </location>
</feature>
<dbReference type="PANTHER" id="PTHR24043:SF8">
    <property type="entry name" value="EGF-LIKE DOMAIN-CONTAINING PROTEIN"/>
    <property type="match status" value="1"/>
</dbReference>
<feature type="domain" description="EGF-like" evidence="4">
    <location>
        <begin position="454"/>
        <end position="488"/>
    </location>
</feature>
<keyword evidence="2" id="KW-1133">Transmembrane helix</keyword>
<feature type="domain" description="EGF-like" evidence="4">
    <location>
        <begin position="92"/>
        <end position="122"/>
    </location>
</feature>
<reference evidence="5" key="1">
    <citation type="submission" date="2022-11" db="EMBL/GenBank/DDBJ databases">
        <title>Centuries of genome instability and evolution in soft-shell clam transmissible cancer (bioRxiv).</title>
        <authorList>
            <person name="Hart S.F.M."/>
            <person name="Yonemitsu M.A."/>
            <person name="Giersch R.M."/>
            <person name="Beal B.F."/>
            <person name="Arriagada G."/>
            <person name="Davis B.W."/>
            <person name="Ostrander E.A."/>
            <person name="Goff S.P."/>
            <person name="Metzger M.J."/>
        </authorList>
    </citation>
    <scope>NUCLEOTIDE SEQUENCE</scope>
    <source>
        <strain evidence="5">MELC-2E11</strain>
        <tissue evidence="5">Siphon/mantle</tissue>
    </source>
</reference>
<protein>
    <submittedName>
        <fullName evidence="5">TENX-like protein</fullName>
    </submittedName>
</protein>
<proteinExistence type="predicted"/>
<organism evidence="5 6">
    <name type="scientific">Mya arenaria</name>
    <name type="common">Soft-shell clam</name>
    <dbReference type="NCBI Taxonomy" id="6604"/>
    <lineage>
        <taxon>Eukaryota</taxon>
        <taxon>Metazoa</taxon>
        <taxon>Spiralia</taxon>
        <taxon>Lophotrochozoa</taxon>
        <taxon>Mollusca</taxon>
        <taxon>Bivalvia</taxon>
        <taxon>Autobranchia</taxon>
        <taxon>Heteroconchia</taxon>
        <taxon>Euheterodonta</taxon>
        <taxon>Imparidentia</taxon>
        <taxon>Neoheterodontei</taxon>
        <taxon>Myida</taxon>
        <taxon>Myoidea</taxon>
        <taxon>Myidae</taxon>
        <taxon>Mya</taxon>
    </lineage>
</organism>
<feature type="domain" description="EGF-like" evidence="4">
    <location>
        <begin position="201"/>
        <end position="228"/>
    </location>
</feature>
<dbReference type="SMART" id="SM00181">
    <property type="entry name" value="EGF"/>
    <property type="match status" value="14"/>
</dbReference>
<keyword evidence="2" id="KW-0812">Transmembrane</keyword>
<keyword evidence="3" id="KW-0732">Signal</keyword>
<feature type="domain" description="EGF-like" evidence="4">
    <location>
        <begin position="319"/>
        <end position="355"/>
    </location>
</feature>
<dbReference type="SUPFAM" id="SSF57184">
    <property type="entry name" value="Growth factor receptor domain"/>
    <property type="match status" value="1"/>
</dbReference>
<keyword evidence="1" id="KW-0245">EGF-like domain</keyword>
<feature type="domain" description="EGF-like" evidence="4">
    <location>
        <begin position="232"/>
        <end position="260"/>
    </location>
</feature>
<keyword evidence="6" id="KW-1185">Reference proteome</keyword>
<keyword evidence="2" id="KW-0472">Membrane</keyword>
<feature type="domain" description="EGF-like" evidence="4">
    <location>
        <begin position="421"/>
        <end position="452"/>
    </location>
</feature>
<feature type="domain" description="EGF-like" evidence="4">
    <location>
        <begin position="391"/>
        <end position="419"/>
    </location>
</feature>
<feature type="domain" description="EGF-like" evidence="4">
    <location>
        <begin position="153"/>
        <end position="187"/>
    </location>
</feature>
<sequence>MDVVRFLGIFFLYASPSQSQECSPCSCCKPGTGCSYNAQLGIDTYCWGGCKDGYIRPQCQKPCVYKHCKTCSTGSTCDTCYDGYYGDTCKSLCPSTCTTCIFSTVCTSCKDGFYSGSTTSCLYQCKPNCLSCTNGTSCTVCGVRDNIGYYGSDCSMICSNKCKDSLCDIFGNCFQCADPNFKGDNCDRCIDGKYGSQCKNNCPVNCLSCESATNCTSCTDGFKDITCSMKTECPDNCNLFCLSNGKCESCKDGLYGEYCNMTCSQNCRYGYCNQDGSCKVGCEDGFNGSRCEQRICPPNCNCDTSNNCIGCNSNYFGPSCSLTCNTCKDNLCPVDRLNAGKCDECADGTYGNLCNERCAENCLNDSCDQDSGTCTCENEYNFQDSTCVRIICPANCYTCTSSNNCNACVDEHYYGDTCEHECNKCRSETTCRKSDGYCQTECADGLSGDTCDTPCNDGCARCKRNQTHKCLTCQTGRHGYDGSYYTCRNTCNNSCVNKSCDASNGKCDTGCIDGYSGPFCNIACPLNCKSCHQDNGKCDVCEYDYWGEYCVNNCSENCTHKNESLSSCDITSGECKHGCSHGTHGLRCNIKCDQNCITSGKGVRECRQTDGQCTLGCETGYKLTNNGCVEEIVADNDDSNGAVMAGVTGGVIALLSVSLALSVGYIVYMKRLKS</sequence>
<evidence type="ECO:0000259" key="4">
    <source>
        <dbReference type="SMART" id="SM00181"/>
    </source>
</evidence>
<dbReference type="PANTHER" id="PTHR24043">
    <property type="entry name" value="SCAVENGER RECEPTOR CLASS F"/>
    <property type="match status" value="1"/>
</dbReference>
<dbReference type="InterPro" id="IPR042635">
    <property type="entry name" value="MEGF10/SREC1/2-like"/>
</dbReference>